<gene>
    <name evidence="1" type="ORF">CFBP8129_46410</name>
</gene>
<name>A0A6V7FGK2_9XANT</name>
<accession>A0A6V7FGK2</accession>
<protein>
    <recommendedName>
        <fullName evidence="2">Fe-S oxidoreductase</fullName>
    </recommendedName>
</protein>
<dbReference type="Pfam" id="PF06945">
    <property type="entry name" value="DUF1289"/>
    <property type="match status" value="1"/>
</dbReference>
<dbReference type="InterPro" id="IPR010710">
    <property type="entry name" value="DUF1289"/>
</dbReference>
<geneLocation type="plasmid" evidence="1">
    <name>CFBP8129_p211</name>
</geneLocation>
<reference evidence="1" key="1">
    <citation type="submission" date="2020-07" db="EMBL/GenBank/DDBJ databases">
        <authorList>
            <person name="Pothier F. J."/>
        </authorList>
    </citation>
    <scope>NUCLEOTIDE SEQUENCE [LARGE SCALE GENOMIC DNA]</scope>
    <source>
        <plasmid evidence="1">CFBP8129_p211</plasmid>
    </source>
</reference>
<dbReference type="RefSeq" id="WP_074066084.1">
    <property type="nucleotide sequence ID" value="NZ_CP018729.1"/>
</dbReference>
<proteinExistence type="predicted"/>
<dbReference type="AlphaFoldDB" id="A0A6V7FGK2"/>
<evidence type="ECO:0000313" key="1">
    <source>
        <dbReference type="EMBL" id="CAD0362846.1"/>
    </source>
</evidence>
<dbReference type="EMBL" id="LR828254">
    <property type="protein sequence ID" value="CAD0362846.1"/>
    <property type="molecule type" value="Genomic_DNA"/>
</dbReference>
<sequence>MKTPCRNRCVFTAAAICEGCGRSQAEIRLWKKMTPYRRAAIERELNLPARMLVVLAGLPRPKKPSRSC</sequence>
<organism evidence="1">
    <name type="scientific">Xanthomonas hortorum pv. gardneri</name>
    <dbReference type="NCBI Taxonomy" id="2754056"/>
    <lineage>
        <taxon>Bacteria</taxon>
        <taxon>Pseudomonadati</taxon>
        <taxon>Pseudomonadota</taxon>
        <taxon>Gammaproteobacteria</taxon>
        <taxon>Lysobacterales</taxon>
        <taxon>Lysobacteraceae</taxon>
        <taxon>Xanthomonas</taxon>
    </lineage>
</organism>
<evidence type="ECO:0008006" key="2">
    <source>
        <dbReference type="Google" id="ProtNLM"/>
    </source>
</evidence>
<keyword evidence="1" id="KW-0614">Plasmid</keyword>
<dbReference type="EMBL" id="LR828254">
    <property type="protein sequence ID" value="CAD0362848.1"/>
    <property type="molecule type" value="Genomic_DNA"/>
</dbReference>